<dbReference type="OrthoDB" id="240589at2"/>
<dbReference type="Proteomes" id="UP000317043">
    <property type="component" value="Unassembled WGS sequence"/>
</dbReference>
<dbReference type="InterPro" id="IPR014746">
    <property type="entry name" value="Gln_synth/guanido_kin_cat_dom"/>
</dbReference>
<comment type="catalytic activity">
    <reaction evidence="1">
        <text>L-cysteine + L-glutamate + ATP = gamma-L-glutamyl-L-cysteine + ADP + phosphate + H(+)</text>
        <dbReference type="Rhea" id="RHEA:13285"/>
        <dbReference type="ChEBI" id="CHEBI:15378"/>
        <dbReference type="ChEBI" id="CHEBI:29985"/>
        <dbReference type="ChEBI" id="CHEBI:30616"/>
        <dbReference type="ChEBI" id="CHEBI:35235"/>
        <dbReference type="ChEBI" id="CHEBI:43474"/>
        <dbReference type="ChEBI" id="CHEBI:58173"/>
        <dbReference type="ChEBI" id="CHEBI:456216"/>
        <dbReference type="EC" id="6.3.2.2"/>
    </reaction>
</comment>
<dbReference type="PANTHER" id="PTHR36510:SF3">
    <property type="entry name" value="CONSERVED PROTEIN"/>
    <property type="match status" value="1"/>
</dbReference>
<sequence length="497" mass="56237">MGERVERRVFGYADRRHYRSRLRQCLDALRVLTDGDRFAVERTLTGMELELNLVTDECEPAMRNDEVLSYLADSTIVDKTQITDELGRFNLEFNLEPRPITGDGLNNYERQLCAWMHEVDERARKAHAGPVLIGILPTLRPEHTNEDSLSPGERYHLLNQQILAARGEEFDLDINGVESLRTFADSIAPEAANTSVQFHLQLTPRQFPHYWNASQAVAGVQLAAGANSPYMYGSQLWAETRIILFEQATDTRPSEMRAQGVRPRTFFGERWIDSVMDLFEENLRYFPSLLPLCGKENPVEVARSGATPQLAELRLHNGTVYRWNRPVYDIADGRPHLRVENRVLPAGPTPVDICANMAFYLGLVKALTSQDNPVWKRLPFAVAEHNFNSAARHGITTHQTWPGVGELPARVLIAEHLLPLAETGLDALGVETSIRDRLLSVIAERCRTGINGATWQIGCVQRMEADGLSRPAALREMLRRYVRYSQVNKPVHEWPLA</sequence>
<dbReference type="InterPro" id="IPR006336">
    <property type="entry name" value="GCS2"/>
</dbReference>
<dbReference type="SUPFAM" id="SSF55931">
    <property type="entry name" value="Glutamine synthetase/guanido kinase"/>
    <property type="match status" value="1"/>
</dbReference>
<organism evidence="2 3">
    <name type="scientific">Stackebrandtia endophytica</name>
    <dbReference type="NCBI Taxonomy" id="1496996"/>
    <lineage>
        <taxon>Bacteria</taxon>
        <taxon>Bacillati</taxon>
        <taxon>Actinomycetota</taxon>
        <taxon>Actinomycetes</taxon>
        <taxon>Glycomycetales</taxon>
        <taxon>Glycomycetaceae</taxon>
        <taxon>Stackebrandtia</taxon>
    </lineage>
</organism>
<evidence type="ECO:0000256" key="1">
    <source>
        <dbReference type="ARBA" id="ARBA00048819"/>
    </source>
</evidence>
<evidence type="ECO:0008006" key="4">
    <source>
        <dbReference type="Google" id="ProtNLM"/>
    </source>
</evidence>
<proteinExistence type="predicted"/>
<dbReference type="InterPro" id="IPR016602">
    <property type="entry name" value="UCP012666"/>
</dbReference>
<dbReference type="RefSeq" id="WP_142039626.1">
    <property type="nucleotide sequence ID" value="NZ_JBHTGS010000001.1"/>
</dbReference>
<dbReference type="AlphaFoldDB" id="A0A543AX54"/>
<reference evidence="2 3" key="1">
    <citation type="submission" date="2019-06" db="EMBL/GenBank/DDBJ databases">
        <title>Sequencing the genomes of 1000 actinobacteria strains.</title>
        <authorList>
            <person name="Klenk H.-P."/>
        </authorList>
    </citation>
    <scope>NUCLEOTIDE SEQUENCE [LARGE SCALE GENOMIC DNA]</scope>
    <source>
        <strain evidence="2 3">DSM 45928</strain>
    </source>
</reference>
<evidence type="ECO:0000313" key="3">
    <source>
        <dbReference type="Proteomes" id="UP000317043"/>
    </source>
</evidence>
<name>A0A543AX54_9ACTN</name>
<dbReference type="InterPro" id="IPR050141">
    <property type="entry name" value="GCL_type2/YbdK_subfam"/>
</dbReference>
<keyword evidence="3" id="KW-1185">Reference proteome</keyword>
<dbReference type="Pfam" id="PF04107">
    <property type="entry name" value="GCS2"/>
    <property type="match status" value="1"/>
</dbReference>
<comment type="caution">
    <text evidence="2">The sequence shown here is derived from an EMBL/GenBank/DDBJ whole genome shotgun (WGS) entry which is preliminary data.</text>
</comment>
<evidence type="ECO:0000313" key="2">
    <source>
        <dbReference type="EMBL" id="TQL77161.1"/>
    </source>
</evidence>
<dbReference type="Gene3D" id="3.30.590.20">
    <property type="match status" value="1"/>
</dbReference>
<dbReference type="EMBL" id="VFOW01000001">
    <property type="protein sequence ID" value="TQL77161.1"/>
    <property type="molecule type" value="Genomic_DNA"/>
</dbReference>
<gene>
    <name evidence="2" type="ORF">FB566_2711</name>
</gene>
<dbReference type="PANTHER" id="PTHR36510">
    <property type="entry name" value="GLUTAMATE--CYSTEINE LIGASE 2-RELATED"/>
    <property type="match status" value="1"/>
</dbReference>
<dbReference type="GO" id="GO:0016879">
    <property type="term" value="F:ligase activity, forming carbon-nitrogen bonds"/>
    <property type="evidence" value="ECO:0007669"/>
    <property type="project" value="TreeGrafter"/>
</dbReference>
<dbReference type="InParanoid" id="A0A543AX54"/>
<protein>
    <recommendedName>
        <fullName evidence="4">Gamma-glutamyl:cysteine ligase YbdK (ATP-grasp superfamily)</fullName>
    </recommendedName>
</protein>
<accession>A0A543AX54</accession>
<dbReference type="PIRSF" id="PIRSF012666">
    <property type="entry name" value="UCP012666"/>
    <property type="match status" value="1"/>
</dbReference>